<dbReference type="CDD" id="cd09731">
    <property type="entry name" value="Cse2_I-E"/>
    <property type="match status" value="1"/>
</dbReference>
<protein>
    <submittedName>
        <fullName evidence="1">Type I-E CRISPR-associated protein Cse2/CasB</fullName>
    </submittedName>
</protein>
<dbReference type="EMBL" id="CP123498">
    <property type="protein sequence ID" value="WGL94868.1"/>
    <property type="molecule type" value="Genomic_DNA"/>
</dbReference>
<name>A0AA95GEK5_9GAMM</name>
<accession>A0AA95GEK5</accession>
<dbReference type="Proteomes" id="UP001177597">
    <property type="component" value="Chromosome"/>
</dbReference>
<proteinExistence type="predicted"/>
<sequence>MNTQSTNRRSAFVDYLFQRCQQDKGFAARMRRGDNPATEYQCWETLAAFGVNLEYANDRLPFALIAAAVARSDQTENGDLRIGQAIACAFKEGNQSEQAKARLRRLLACEDTEEVCRILRPLLRLIQSRITQPLDYAALLEDLCWFHKSSSQKKARWAQQFYHNPAEKNQGAA</sequence>
<dbReference type="Gene3D" id="1.10.520.40">
    <property type="entry name" value="CRISPR-associated protein Cse2"/>
    <property type="match status" value="1"/>
</dbReference>
<dbReference type="AlphaFoldDB" id="A0AA95GEK5"/>
<reference evidence="1" key="1">
    <citation type="submission" date="2023-04" db="EMBL/GenBank/DDBJ databases">
        <title>Genome dynamics across the evolutionary transition to endosymbiosis.</title>
        <authorList>
            <person name="Siozios S."/>
            <person name="Nadal-Jimenez P."/>
            <person name="Azagi T."/>
            <person name="Sprong H."/>
            <person name="Frost C.L."/>
            <person name="Parratt S.R."/>
            <person name="Taylor G."/>
            <person name="Brettell L."/>
            <person name="Lew K.C."/>
            <person name="Croft L."/>
            <person name="King K.C."/>
            <person name="Brockhurst M.A."/>
            <person name="Hypsa V."/>
            <person name="Novakova E."/>
            <person name="Darby A.C."/>
            <person name="Hurst G.D.D."/>
        </authorList>
    </citation>
    <scope>NUCLEOTIDE SEQUENCE</scope>
    <source>
        <strain evidence="1">AIh</strain>
    </source>
</reference>
<gene>
    <name evidence="1" type="primary">casB</name>
    <name evidence="1" type="ORF">QE207_14430</name>
</gene>
<evidence type="ECO:0000313" key="1">
    <source>
        <dbReference type="EMBL" id="WGL94868.1"/>
    </source>
</evidence>
<dbReference type="Pfam" id="PF09485">
    <property type="entry name" value="CRISPR_Cse2"/>
    <property type="match status" value="1"/>
</dbReference>
<dbReference type="InterPro" id="IPR013382">
    <property type="entry name" value="CRISPR-assoc_prot_Cse2"/>
</dbReference>
<evidence type="ECO:0000313" key="2">
    <source>
        <dbReference type="Proteomes" id="UP001177597"/>
    </source>
</evidence>
<dbReference type="RefSeq" id="WP_280629016.1">
    <property type="nucleotide sequence ID" value="NZ_CP123498.1"/>
</dbReference>
<dbReference type="NCBIfam" id="TIGR02548">
    <property type="entry name" value="casB_cse2"/>
    <property type="match status" value="1"/>
</dbReference>
<organism evidence="1 2">
    <name type="scientific">Arsenophonus nasoniae</name>
    <name type="common">son-killer infecting Nasonia vitripennis</name>
    <dbReference type="NCBI Taxonomy" id="638"/>
    <lineage>
        <taxon>Bacteria</taxon>
        <taxon>Pseudomonadati</taxon>
        <taxon>Pseudomonadota</taxon>
        <taxon>Gammaproteobacteria</taxon>
        <taxon>Enterobacterales</taxon>
        <taxon>Morganellaceae</taxon>
        <taxon>Arsenophonus</taxon>
    </lineage>
</organism>
<dbReference type="InterPro" id="IPR038287">
    <property type="entry name" value="Cse2_sf"/>
</dbReference>